<dbReference type="Proteomes" id="UP000033924">
    <property type="component" value="Unassembled WGS sequence"/>
</dbReference>
<accession>A0A0M2KCE0</accession>
<dbReference type="EMBL" id="JXNU01000003">
    <property type="protein sequence ID" value="KKF37035.1"/>
    <property type="molecule type" value="Genomic_DNA"/>
</dbReference>
<reference evidence="1 2" key="1">
    <citation type="submission" date="2015-01" db="EMBL/GenBank/DDBJ databases">
        <title>Erwinia tracheiphila.</title>
        <authorList>
            <person name="Shapiro L.R."/>
        </authorList>
    </citation>
    <scope>NUCLEOTIDE SEQUENCE [LARGE SCALE GENOMIC DNA]</scope>
    <source>
        <strain evidence="1 2">BuffGH</strain>
    </source>
</reference>
<name>A0A0M2KCE0_9GAMM</name>
<protein>
    <submittedName>
        <fullName evidence="1">Uncharacterized protein</fullName>
    </submittedName>
</protein>
<dbReference type="AlphaFoldDB" id="A0A0M2KCE0"/>
<evidence type="ECO:0000313" key="1">
    <source>
        <dbReference type="EMBL" id="KKF37035.1"/>
    </source>
</evidence>
<organism evidence="1 2">
    <name type="scientific">Erwinia tracheiphila</name>
    <dbReference type="NCBI Taxonomy" id="65700"/>
    <lineage>
        <taxon>Bacteria</taxon>
        <taxon>Pseudomonadati</taxon>
        <taxon>Pseudomonadota</taxon>
        <taxon>Gammaproteobacteria</taxon>
        <taxon>Enterobacterales</taxon>
        <taxon>Erwiniaceae</taxon>
        <taxon>Erwinia</taxon>
    </lineage>
</organism>
<comment type="caution">
    <text evidence="1">The sequence shown here is derived from an EMBL/GenBank/DDBJ whole genome shotgun (WGS) entry which is preliminary data.</text>
</comment>
<keyword evidence="2" id="KW-1185">Reference proteome</keyword>
<evidence type="ECO:0000313" key="2">
    <source>
        <dbReference type="Proteomes" id="UP000033924"/>
    </source>
</evidence>
<proteinExistence type="predicted"/>
<sequence>MFIRHNDTPFIRCAVFVNLSIAGIIHEKSLGDDVCEADQTNFRLFTSCRKQHWKNFKRISYTEK</sequence>
<gene>
    <name evidence="1" type="ORF">SY86_18920</name>
</gene>